<dbReference type="RefSeq" id="WP_148699423.1">
    <property type="nucleotide sequence ID" value="NZ_CP007174.1"/>
</dbReference>
<protein>
    <submittedName>
        <fullName evidence="3">Peptidase propeptide domain-containing protein</fullName>
    </submittedName>
</protein>
<reference evidence="3 4" key="1">
    <citation type="journal article" date="2014" name="PLoS ONE">
        <title>Genome Sequence of Candidatus Nitrososphaera evergladensis from Group I.1b Enriched from Everglades Soil Reveals Novel Genomic Features of the Ammonia-Oxidizing Archaea.</title>
        <authorList>
            <person name="Zhalnina K.V."/>
            <person name="Dias R."/>
            <person name="Leonard M.T."/>
            <person name="Dorr de Quadros P."/>
            <person name="Camargo F.A."/>
            <person name="Drew J.C."/>
            <person name="Farmerie W.G."/>
            <person name="Daroub S.H."/>
            <person name="Triplett E.W."/>
        </authorList>
    </citation>
    <scope>NUCLEOTIDE SEQUENCE [LARGE SCALE GENOMIC DNA]</scope>
    <source>
        <strain evidence="3 4">SR1</strain>
    </source>
</reference>
<dbReference type="Pfam" id="PF03413">
    <property type="entry name" value="PepSY"/>
    <property type="match status" value="1"/>
</dbReference>
<evidence type="ECO:0000313" key="4">
    <source>
        <dbReference type="Proteomes" id="UP000028194"/>
    </source>
</evidence>
<evidence type="ECO:0000259" key="2">
    <source>
        <dbReference type="Pfam" id="PF03413"/>
    </source>
</evidence>
<accession>A0A075MMR9</accession>
<dbReference type="InterPro" id="IPR025711">
    <property type="entry name" value="PepSY"/>
</dbReference>
<feature type="compositionally biased region" description="Low complexity" evidence="1">
    <location>
        <begin position="55"/>
        <end position="68"/>
    </location>
</feature>
<name>A0A075MMR9_9ARCH</name>
<feature type="compositionally biased region" description="Polar residues" evidence="1">
    <location>
        <begin position="43"/>
        <end position="52"/>
    </location>
</feature>
<dbReference type="Gene3D" id="3.10.450.40">
    <property type="match status" value="1"/>
</dbReference>
<evidence type="ECO:0000313" key="3">
    <source>
        <dbReference type="EMBL" id="AIF82450.1"/>
    </source>
</evidence>
<dbReference type="EMBL" id="CP007174">
    <property type="protein sequence ID" value="AIF82450.1"/>
    <property type="molecule type" value="Genomic_DNA"/>
</dbReference>
<dbReference type="OrthoDB" id="12249at2157"/>
<dbReference type="AlphaFoldDB" id="A0A075MMR9"/>
<gene>
    <name evidence="3" type="ORF">NTE_00368</name>
</gene>
<feature type="region of interest" description="Disordered" evidence="1">
    <location>
        <begin position="43"/>
        <end position="85"/>
    </location>
</feature>
<evidence type="ECO:0000256" key="1">
    <source>
        <dbReference type="SAM" id="MobiDB-lite"/>
    </source>
</evidence>
<dbReference type="Proteomes" id="UP000028194">
    <property type="component" value="Chromosome"/>
</dbReference>
<organism evidence="3 4">
    <name type="scientific">Candidatus Nitrososphaera evergladensis SR1</name>
    <dbReference type="NCBI Taxonomy" id="1459636"/>
    <lineage>
        <taxon>Archaea</taxon>
        <taxon>Nitrososphaerota</taxon>
        <taxon>Nitrososphaeria</taxon>
        <taxon>Nitrososphaerales</taxon>
        <taxon>Nitrososphaeraceae</taxon>
        <taxon>Nitrososphaera</taxon>
    </lineage>
</organism>
<dbReference type="KEGG" id="nev:NTE_00368"/>
<dbReference type="GeneID" id="41596258"/>
<dbReference type="HOGENOM" id="CLU_1222565_0_0_2"/>
<proteinExistence type="predicted"/>
<sequence>MSSPTGNKKLFIPVLLVAVVAAVGSSAILLLLPSVASAQTMTDQQGDNSTITAPEENNTTTDQENNSTITAPEENNTAQASEQGPEMIVGTIRVNENATADEFPEENLNVTVANATNIAKTQAFNGTVVDAHLAVIQGYLVYNVVLADVPNSTTYTVIVDAGDGNVLFTSPPIPVEKSVIQNAIEESSGEEEEG</sequence>
<feature type="domain" description="PepSY" evidence="2">
    <location>
        <begin position="111"/>
        <end position="167"/>
    </location>
</feature>
<keyword evidence="4" id="KW-1185">Reference proteome</keyword>
<feature type="compositionally biased region" description="Polar residues" evidence="1">
    <location>
        <begin position="69"/>
        <end position="82"/>
    </location>
</feature>